<dbReference type="PANTHER" id="PTHR45774">
    <property type="entry name" value="BTB/POZ DOMAIN-CONTAINING"/>
    <property type="match status" value="1"/>
</dbReference>
<dbReference type="InterPro" id="IPR012983">
    <property type="entry name" value="PHR"/>
</dbReference>
<name>A0A7D9I2A9_PARCT</name>
<dbReference type="Gene3D" id="3.30.710.10">
    <property type="entry name" value="Potassium Channel Kv1.1, Chain A"/>
    <property type="match status" value="1"/>
</dbReference>
<reference evidence="4" key="1">
    <citation type="submission" date="2020-04" db="EMBL/GenBank/DDBJ databases">
        <authorList>
            <person name="Alioto T."/>
            <person name="Alioto T."/>
            <person name="Gomez Garrido J."/>
        </authorList>
    </citation>
    <scope>NUCLEOTIDE SEQUENCE</scope>
    <source>
        <strain evidence="4">A484AB</strain>
    </source>
</reference>
<dbReference type="Pfam" id="PF00651">
    <property type="entry name" value="BTB"/>
    <property type="match status" value="1"/>
</dbReference>
<keyword evidence="5" id="KW-1185">Reference proteome</keyword>
<dbReference type="PROSITE" id="PS50097">
    <property type="entry name" value="BTB"/>
    <property type="match status" value="1"/>
</dbReference>
<accession>A0A7D9I2A9</accession>
<dbReference type="GO" id="GO:0022008">
    <property type="term" value="P:neurogenesis"/>
    <property type="evidence" value="ECO:0007669"/>
    <property type="project" value="TreeGrafter"/>
</dbReference>
<sequence>MADKNSETFDKNSDKNDQNVDGNKENTAMLVDEEHWQACRETIRERNRFMFKNSLMSDVHFSVGISDETAERETRNVPAHKYVLAISSPVFFAMFYGRLAETQDTVEIPDSDYECFVEFLRFLYCDEVNFTIDIVMGVNYLAKKYIVPALEKKCIAFIEEAVDASNVFKLLSYARKYKDESVEKICWEFLDSDTVEAVNSEFFCQVDKEVIRELLTRDTLHAKEIELFLAIKKWAETQNLEGNDEASNDELTKESVNEVVNLIRYPLMSQREFAEHVAKSRLLRHEDVINMFLKFNDTLEDNTVLPFSQVPRRGYYRCSLWEHVYDTLDIETWDVDTSRMPNSLTFSSNCNILLCGVGLYGSDNNNDSYMFEVYVTDEDDTVLLQSEGSFSCHSQCFAYDVIFNKPVKVHKNVWYTIMATVDGPRGVYGGQSVAKATGLDLTTDEISCGPVRFLFRDLNVGGRIPNIYNHYSGLLYFLR</sequence>
<dbReference type="InterPro" id="IPR000210">
    <property type="entry name" value="BTB/POZ_dom"/>
</dbReference>
<evidence type="ECO:0000313" key="5">
    <source>
        <dbReference type="Proteomes" id="UP001152795"/>
    </source>
</evidence>
<comment type="caution">
    <text evidence="4">The sequence shown here is derived from an EMBL/GenBank/DDBJ whole genome shotgun (WGS) entry which is preliminary data.</text>
</comment>
<dbReference type="OrthoDB" id="45365at2759"/>
<evidence type="ECO:0000256" key="3">
    <source>
        <dbReference type="SAM" id="MobiDB-lite"/>
    </source>
</evidence>
<dbReference type="InterPro" id="IPR011333">
    <property type="entry name" value="SKP1/BTB/POZ_sf"/>
</dbReference>
<dbReference type="SMART" id="SM00225">
    <property type="entry name" value="BTB"/>
    <property type="match status" value="1"/>
</dbReference>
<dbReference type="GO" id="GO:0005829">
    <property type="term" value="C:cytosol"/>
    <property type="evidence" value="ECO:0007669"/>
    <property type="project" value="TreeGrafter"/>
</dbReference>
<feature type="compositionally biased region" description="Basic and acidic residues" evidence="3">
    <location>
        <begin position="1"/>
        <end position="24"/>
    </location>
</feature>
<evidence type="ECO:0000256" key="1">
    <source>
        <dbReference type="ARBA" id="ARBA00004496"/>
    </source>
</evidence>
<proteinExistence type="predicted"/>
<dbReference type="Gene3D" id="1.25.40.420">
    <property type="match status" value="1"/>
</dbReference>
<evidence type="ECO:0000313" key="4">
    <source>
        <dbReference type="EMBL" id="CAB3996686.1"/>
    </source>
</evidence>
<dbReference type="SUPFAM" id="SSF54695">
    <property type="entry name" value="POZ domain"/>
    <property type="match status" value="1"/>
</dbReference>
<dbReference type="AlphaFoldDB" id="A0A7D9I2A9"/>
<feature type="region of interest" description="Disordered" evidence="3">
    <location>
        <begin position="1"/>
        <end position="25"/>
    </location>
</feature>
<dbReference type="InterPro" id="IPR038648">
    <property type="entry name" value="PHR_sf"/>
</dbReference>
<organism evidence="4 5">
    <name type="scientific">Paramuricea clavata</name>
    <name type="common">Red gorgonian</name>
    <name type="synonym">Violescent sea-whip</name>
    <dbReference type="NCBI Taxonomy" id="317549"/>
    <lineage>
        <taxon>Eukaryota</taxon>
        <taxon>Metazoa</taxon>
        <taxon>Cnidaria</taxon>
        <taxon>Anthozoa</taxon>
        <taxon>Octocorallia</taxon>
        <taxon>Malacalcyonacea</taxon>
        <taxon>Plexauridae</taxon>
        <taxon>Paramuricea</taxon>
    </lineage>
</organism>
<protein>
    <submittedName>
        <fullName evidence="4">BTB POZ domain-containing 6-like</fullName>
    </submittedName>
</protein>
<dbReference type="EMBL" id="CACRXK020002925">
    <property type="protein sequence ID" value="CAB3996686.1"/>
    <property type="molecule type" value="Genomic_DNA"/>
</dbReference>
<dbReference type="Pfam" id="PF08005">
    <property type="entry name" value="PHR"/>
    <property type="match status" value="1"/>
</dbReference>
<dbReference type="Gene3D" id="2.60.120.820">
    <property type="entry name" value="PHR domain"/>
    <property type="match status" value="1"/>
</dbReference>
<gene>
    <name evidence="4" type="ORF">PACLA_8A053135</name>
</gene>
<dbReference type="Pfam" id="PF07707">
    <property type="entry name" value="BACK"/>
    <property type="match status" value="1"/>
</dbReference>
<keyword evidence="2" id="KW-0963">Cytoplasm</keyword>
<comment type="subcellular location">
    <subcellularLocation>
        <location evidence="1">Cytoplasm</location>
    </subcellularLocation>
</comment>
<dbReference type="FunFam" id="3.30.710.10:FF:000228">
    <property type="entry name" value="Predicted protein"/>
    <property type="match status" value="1"/>
</dbReference>
<dbReference type="InterPro" id="IPR011705">
    <property type="entry name" value="BACK"/>
</dbReference>
<dbReference type="SMART" id="SM00875">
    <property type="entry name" value="BACK"/>
    <property type="match status" value="1"/>
</dbReference>
<dbReference type="Proteomes" id="UP001152795">
    <property type="component" value="Unassembled WGS sequence"/>
</dbReference>
<dbReference type="PANTHER" id="PTHR45774:SF3">
    <property type="entry name" value="BTB (POZ) DOMAIN-CONTAINING 2B-RELATED"/>
    <property type="match status" value="1"/>
</dbReference>
<evidence type="ECO:0000256" key="2">
    <source>
        <dbReference type="ARBA" id="ARBA00022490"/>
    </source>
</evidence>